<sequence>FRLPDIAIDMLIKFVKHILTELDHEQFKNFSTSLYTIRKKLGLKHQFVTFFVCSSCHKLHNIDDVKQHTIREQKVIKKCDHIQFPNNHHHSLRKCDTPLSEQKELGGNKIVNSPLLIYPMATDRNVKREILCDIYDGEIWKNFLNSGIVYNANEEEILDEEKFFNKEHADDHLGIMINVDWFQPFERTVHSSSAIYGIICNLPRKLHFNTENMLILGLMLGPNEASLYQINHYLAPIVDQLLVFWNGIILEQTFEHSTGRLIKCAVIAYCCDIPAARKLCGHISANVYCHRCIKVARNRNFSGIDNIDEWFIAKDANEYREAALKWRKCKNNEARKRH</sequence>
<dbReference type="AlphaFoldDB" id="A0A9N9J1G7"/>
<dbReference type="Pfam" id="PF02992">
    <property type="entry name" value="Transposase_21"/>
    <property type="match status" value="1"/>
</dbReference>
<evidence type="ECO:0000313" key="1">
    <source>
        <dbReference type="EMBL" id="CAG8759381.1"/>
    </source>
</evidence>
<name>A0A9N9J1G7_9GLOM</name>
<protein>
    <submittedName>
        <fullName evidence="1">11387_t:CDS:1</fullName>
    </submittedName>
</protein>
<accession>A0A9N9J1G7</accession>
<evidence type="ECO:0000313" key="2">
    <source>
        <dbReference type="Proteomes" id="UP000789570"/>
    </source>
</evidence>
<comment type="caution">
    <text evidence="1">The sequence shown here is derived from an EMBL/GenBank/DDBJ whole genome shotgun (WGS) entry which is preliminary data.</text>
</comment>
<gene>
    <name evidence="1" type="ORF">FCALED_LOCUS16828</name>
</gene>
<dbReference type="Proteomes" id="UP000789570">
    <property type="component" value="Unassembled WGS sequence"/>
</dbReference>
<feature type="non-terminal residue" evidence="1">
    <location>
        <position position="1"/>
    </location>
</feature>
<keyword evidence="2" id="KW-1185">Reference proteome</keyword>
<reference evidence="1" key="1">
    <citation type="submission" date="2021-06" db="EMBL/GenBank/DDBJ databases">
        <authorList>
            <person name="Kallberg Y."/>
            <person name="Tangrot J."/>
            <person name="Rosling A."/>
        </authorList>
    </citation>
    <scope>NUCLEOTIDE SEQUENCE</scope>
    <source>
        <strain evidence="1">UK204</strain>
    </source>
</reference>
<dbReference type="InterPro" id="IPR004242">
    <property type="entry name" value="Transposase_21"/>
</dbReference>
<organism evidence="1 2">
    <name type="scientific">Funneliformis caledonium</name>
    <dbReference type="NCBI Taxonomy" id="1117310"/>
    <lineage>
        <taxon>Eukaryota</taxon>
        <taxon>Fungi</taxon>
        <taxon>Fungi incertae sedis</taxon>
        <taxon>Mucoromycota</taxon>
        <taxon>Glomeromycotina</taxon>
        <taxon>Glomeromycetes</taxon>
        <taxon>Glomerales</taxon>
        <taxon>Glomeraceae</taxon>
        <taxon>Funneliformis</taxon>
    </lineage>
</organism>
<feature type="non-terminal residue" evidence="1">
    <location>
        <position position="338"/>
    </location>
</feature>
<dbReference type="OrthoDB" id="3039677at2759"/>
<dbReference type="EMBL" id="CAJVPQ010021850">
    <property type="protein sequence ID" value="CAG8759381.1"/>
    <property type="molecule type" value="Genomic_DNA"/>
</dbReference>
<proteinExistence type="predicted"/>